<keyword evidence="3 6" id="KW-0808">Transferase</keyword>
<dbReference type="GO" id="GO:0030170">
    <property type="term" value="F:pyridoxal phosphate binding"/>
    <property type="evidence" value="ECO:0007669"/>
    <property type="project" value="InterPro"/>
</dbReference>
<organism evidence="6 7">
    <name type="scientific">Tieghemostelium lacteum</name>
    <name type="common">Slime mold</name>
    <name type="synonym">Dictyostelium lacteum</name>
    <dbReference type="NCBI Taxonomy" id="361077"/>
    <lineage>
        <taxon>Eukaryota</taxon>
        <taxon>Amoebozoa</taxon>
        <taxon>Evosea</taxon>
        <taxon>Eumycetozoa</taxon>
        <taxon>Dictyostelia</taxon>
        <taxon>Dictyosteliales</taxon>
        <taxon>Raperosteliaceae</taxon>
        <taxon>Tieghemostelium</taxon>
    </lineage>
</organism>
<proteinExistence type="predicted"/>
<keyword evidence="7" id="KW-1185">Reference proteome</keyword>
<dbReference type="SUPFAM" id="SSF53383">
    <property type="entry name" value="PLP-dependent transferases"/>
    <property type="match status" value="1"/>
</dbReference>
<evidence type="ECO:0000256" key="2">
    <source>
        <dbReference type="ARBA" id="ARBA00022576"/>
    </source>
</evidence>
<reference evidence="6 7" key="1">
    <citation type="submission" date="2015-12" db="EMBL/GenBank/DDBJ databases">
        <title>Dictyostelia acquired genes for synthesis and detection of signals that induce cell-type specialization by lateral gene transfer from prokaryotes.</title>
        <authorList>
            <person name="Gloeckner G."/>
            <person name="Schaap P."/>
        </authorList>
    </citation>
    <scope>NUCLEOTIDE SEQUENCE [LARGE SCALE GENOMIC DNA]</scope>
    <source>
        <strain evidence="6 7">TK</strain>
    </source>
</reference>
<feature type="domain" description="Aminotransferase class I/classII large" evidence="5">
    <location>
        <begin position="90"/>
        <end position="440"/>
    </location>
</feature>
<evidence type="ECO:0000259" key="5">
    <source>
        <dbReference type="Pfam" id="PF00155"/>
    </source>
</evidence>
<dbReference type="Proteomes" id="UP000076078">
    <property type="component" value="Unassembled WGS sequence"/>
</dbReference>
<dbReference type="PANTHER" id="PTHR42790:SF23">
    <property type="entry name" value="AROMATIC AMINO ACID AMINOTRANSFERASE DDB_G0272014"/>
    <property type="match status" value="1"/>
</dbReference>
<dbReference type="InterPro" id="IPR050859">
    <property type="entry name" value="Class-I_PLP-dep_aminotransf"/>
</dbReference>
<evidence type="ECO:0000256" key="3">
    <source>
        <dbReference type="ARBA" id="ARBA00022679"/>
    </source>
</evidence>
<dbReference type="CDD" id="cd00609">
    <property type="entry name" value="AAT_like"/>
    <property type="match status" value="1"/>
</dbReference>
<dbReference type="GO" id="GO:1901605">
    <property type="term" value="P:alpha-amino acid metabolic process"/>
    <property type="evidence" value="ECO:0007669"/>
    <property type="project" value="TreeGrafter"/>
</dbReference>
<keyword evidence="2 6" id="KW-0032">Aminotransferase</keyword>
<dbReference type="PANTHER" id="PTHR42790">
    <property type="entry name" value="AMINOTRANSFERASE"/>
    <property type="match status" value="1"/>
</dbReference>
<evidence type="ECO:0000313" key="6">
    <source>
        <dbReference type="EMBL" id="KYQ92491.1"/>
    </source>
</evidence>
<dbReference type="AlphaFoldDB" id="A0A151ZEV5"/>
<name>A0A151ZEV5_TIELA</name>
<dbReference type="InterPro" id="IPR004839">
    <property type="entry name" value="Aminotransferase_I/II_large"/>
</dbReference>
<accession>A0A151ZEV5</accession>
<comment type="cofactor">
    <cofactor evidence="1">
        <name>pyridoxal 5'-phosphate</name>
        <dbReference type="ChEBI" id="CHEBI:597326"/>
    </cofactor>
</comment>
<dbReference type="Gene3D" id="3.40.640.10">
    <property type="entry name" value="Type I PLP-dependent aspartate aminotransferase-like (Major domain)"/>
    <property type="match status" value="1"/>
</dbReference>
<dbReference type="InterPro" id="IPR015424">
    <property type="entry name" value="PyrdxlP-dep_Trfase"/>
</dbReference>
<comment type="caution">
    <text evidence="6">The sequence shown here is derived from an EMBL/GenBank/DDBJ whole genome shotgun (WGS) entry which is preliminary data.</text>
</comment>
<dbReference type="STRING" id="361077.A0A151ZEV5"/>
<protein>
    <submittedName>
        <fullName evidence="6">Kynurenine/alpha-aminoadipate aminotransferase</fullName>
    </submittedName>
</protein>
<dbReference type="OMA" id="GSAQFMR"/>
<evidence type="ECO:0000256" key="4">
    <source>
        <dbReference type="ARBA" id="ARBA00022898"/>
    </source>
</evidence>
<dbReference type="GO" id="GO:0008483">
    <property type="term" value="F:transaminase activity"/>
    <property type="evidence" value="ECO:0007669"/>
    <property type="project" value="UniProtKB-KW"/>
</dbReference>
<dbReference type="InterPro" id="IPR015421">
    <property type="entry name" value="PyrdxlP-dep_Trfase_major"/>
</dbReference>
<sequence>MLGLSTNIKYLINCKNDYSENLNHRFKKMEPHPEEVYMTYSKRDGYITFGQGYPSESIFPIQKIVIKLEGIDEDITFTQNELEFSQQYITGPYEALSDLLRKFQIHYHGLSDWKLENRKWDVCVTNGAQQGIAVIFRTMLEEGDTILAEKYTFGGIFLTTLPFNINIVGIETDEYGMIPESVEKVLSNWDSSVKPFPKMFYLIPIAQNPTGAIMNQQRRNDLYQLAIKYKMIILEDDVHYFLQFPKTRESVFTNNGNFRTDNLDLESSFLSMDTEGIVLRVDTFSKILSPGIRFGFITGPKQLVDVFAVETCAMDFHNSTMTLLIMYKLLSIWKFEGFNRHIRFTHLTYMDKRDQMKKLLDKYLDGLIEYKIPQGGMYFWVKLKGVANSWEFYRKYLFPKKICFGVSGYFQSPNESFFSNYLRISFTVGTLDEIEIAFSHLSNSLKEFNQNKN</sequence>
<dbReference type="Pfam" id="PF00155">
    <property type="entry name" value="Aminotran_1_2"/>
    <property type="match status" value="1"/>
</dbReference>
<keyword evidence="4" id="KW-0663">Pyridoxal phosphate</keyword>
<dbReference type="InParanoid" id="A0A151ZEV5"/>
<evidence type="ECO:0000313" key="7">
    <source>
        <dbReference type="Proteomes" id="UP000076078"/>
    </source>
</evidence>
<evidence type="ECO:0000256" key="1">
    <source>
        <dbReference type="ARBA" id="ARBA00001933"/>
    </source>
</evidence>
<dbReference type="OrthoDB" id="691673at2759"/>
<gene>
    <name evidence="6" type="ORF">DLAC_06477</name>
</gene>
<dbReference type="FunCoup" id="A0A151ZEV5">
    <property type="interactions" value="2"/>
</dbReference>
<dbReference type="EMBL" id="LODT01000029">
    <property type="protein sequence ID" value="KYQ92491.1"/>
    <property type="molecule type" value="Genomic_DNA"/>
</dbReference>